<keyword evidence="1" id="KW-0808">Transferase</keyword>
<dbReference type="Pfam" id="PF00348">
    <property type="entry name" value="polyprenyl_synt"/>
    <property type="match status" value="1"/>
</dbReference>
<dbReference type="Pfam" id="PF19086">
    <property type="entry name" value="Terpene_syn_C_2"/>
    <property type="match status" value="1"/>
</dbReference>
<dbReference type="InterPro" id="IPR008949">
    <property type="entry name" value="Isoprenoid_synthase_dom_sf"/>
</dbReference>
<dbReference type="InterPro" id="IPR033749">
    <property type="entry name" value="Polyprenyl_synt_CS"/>
</dbReference>
<comment type="caution">
    <text evidence="5">The sequence shown here is derived from an EMBL/GenBank/DDBJ whole genome shotgun (WGS) entry which is preliminary data.</text>
</comment>
<dbReference type="GO" id="GO:0046872">
    <property type="term" value="F:metal ion binding"/>
    <property type="evidence" value="ECO:0007669"/>
    <property type="project" value="UniProtKB-KW"/>
</dbReference>
<feature type="coiled-coil region" evidence="4">
    <location>
        <begin position="761"/>
        <end position="788"/>
    </location>
</feature>
<dbReference type="PANTHER" id="PTHR12001">
    <property type="entry name" value="GERANYLGERANYL PYROPHOSPHATE SYNTHASE"/>
    <property type="match status" value="1"/>
</dbReference>
<dbReference type="GO" id="GO:0043386">
    <property type="term" value="P:mycotoxin biosynthetic process"/>
    <property type="evidence" value="ECO:0007669"/>
    <property type="project" value="UniProtKB-ARBA"/>
</dbReference>
<evidence type="ECO:0000313" key="6">
    <source>
        <dbReference type="Proteomes" id="UP000030106"/>
    </source>
</evidence>
<evidence type="ECO:0000256" key="4">
    <source>
        <dbReference type="SAM" id="Coils"/>
    </source>
</evidence>
<dbReference type="PANTHER" id="PTHR12001:SF72">
    <property type="entry name" value="THIJ_PFPI FAMILY PROTEIN (AFU_ORTHOLOGUE AFUA_3G01210)-RELATED"/>
    <property type="match status" value="1"/>
</dbReference>
<name>A0A0A2VG61_BEABA</name>
<gene>
    <name evidence="5" type="ORF">BBAD15_g8139</name>
</gene>
<accession>A0A0A2VG61</accession>
<dbReference type="PROSITE" id="PS00444">
    <property type="entry name" value="POLYPRENYL_SYNTHASE_2"/>
    <property type="match status" value="1"/>
</dbReference>
<keyword evidence="4" id="KW-0175">Coiled coil</keyword>
<dbReference type="EMBL" id="ANFO01000801">
    <property type="protein sequence ID" value="KGQ06553.1"/>
    <property type="molecule type" value="Genomic_DNA"/>
</dbReference>
<proteinExistence type="predicted"/>
<dbReference type="Gene3D" id="1.10.600.10">
    <property type="entry name" value="Farnesyl Diphosphate Synthase"/>
    <property type="match status" value="2"/>
</dbReference>
<dbReference type="InterPro" id="IPR000092">
    <property type="entry name" value="Polyprenyl_synt"/>
</dbReference>
<sequence length="805" mass="89132">MDYKFSTVIDASAHDKEGLCPGIDLRIHEAADLEEVGAFRAQEDWRRLVGPLENPYRGLLGPTFSFIAVTVPGCLPNRLEIIAYALEVGFIHDDVIDNDIQDADLGEMGATLQDVGELKAKSASGKAKIAAQIIQEMMAIDPERATTVAKSWASCVQHSSRRQKVTDFKTLEEYIPYRAFDVGYMLWHGLVTFGCALTIPDDEADQVEQLLMPALATASLTNDLFSFEKERDDTNVQNGVLVVMKEHGCTEEAAREILKERIRVECAKYVRNVKDVSARTDLSLDTKKYIETIQYTLSGNLAWSTQCLRYHKNIKPNKSQMLRATEGVAKYPATWVPKDTGDYLADDIQCNGLLSEQLPMMNIITRENGDSANGVDDANIVNRVNRVNHGNANGLDGANHLNGVACSKDSTDIREFNIINGINGRDDASSVHAFDYTNGEDGGDSVNGFTCTNGGDVAAKANGADIAQDWAVSGKSCPDLSDPKNLMAVALDRNLKDLDDSVILQPYHYLKSLPSKGIRDQAIDALNKWLAVPAESTVRIKSIIQMLHGASLMLDDMQDASPLRRGKPSTHSIYGTAQTINSATYQYIQATTAASQLGNPACLAIFIEEMQQLHVGQSYDLHWTENARCPSVPEYLKMVDKKTGGMFRMLTRLMLAESSTGAQITDADLSRFSCLIGRFFQIRDDYQNLTSADYAQQKGFAEDLDEGKYSFALIHCIQTLGAHAKFAQDAMHLHALLMKRRVEGKLSVEMKKEILAMMNKAKSLDCTLSLLRQLFDELEREVGILEGNFGRDNLSLRVMLEMMRV</sequence>
<dbReference type="STRING" id="1245745.A0A0A2VG61"/>
<keyword evidence="3" id="KW-0460">Magnesium</keyword>
<evidence type="ECO:0000313" key="5">
    <source>
        <dbReference type="EMBL" id="KGQ06553.1"/>
    </source>
</evidence>
<dbReference type="SUPFAM" id="SSF48576">
    <property type="entry name" value="Terpenoid synthases"/>
    <property type="match status" value="2"/>
</dbReference>
<dbReference type="GO" id="GO:0046165">
    <property type="term" value="P:alcohol biosynthetic process"/>
    <property type="evidence" value="ECO:0007669"/>
    <property type="project" value="UniProtKB-ARBA"/>
</dbReference>
<dbReference type="SFLD" id="SFLDS00005">
    <property type="entry name" value="Isoprenoid_Synthase_Type_I"/>
    <property type="match status" value="1"/>
</dbReference>
<dbReference type="eggNOG" id="KOG0777">
    <property type="taxonomic scope" value="Eukaryota"/>
</dbReference>
<dbReference type="AlphaFoldDB" id="A0A0A2VG61"/>
<dbReference type="PROSITE" id="PS00723">
    <property type="entry name" value="POLYPRENYL_SYNTHASE_1"/>
    <property type="match status" value="1"/>
</dbReference>
<organism evidence="5 6">
    <name type="scientific">Beauveria bassiana D1-5</name>
    <dbReference type="NCBI Taxonomy" id="1245745"/>
    <lineage>
        <taxon>Eukaryota</taxon>
        <taxon>Fungi</taxon>
        <taxon>Dikarya</taxon>
        <taxon>Ascomycota</taxon>
        <taxon>Pezizomycotina</taxon>
        <taxon>Sordariomycetes</taxon>
        <taxon>Hypocreomycetidae</taxon>
        <taxon>Hypocreales</taxon>
        <taxon>Cordycipitaceae</taxon>
        <taxon>Beauveria</taxon>
    </lineage>
</organism>
<evidence type="ECO:0000256" key="3">
    <source>
        <dbReference type="ARBA" id="ARBA00022842"/>
    </source>
</evidence>
<dbReference type="GO" id="GO:0008299">
    <property type="term" value="P:isoprenoid biosynthetic process"/>
    <property type="evidence" value="ECO:0007669"/>
    <property type="project" value="InterPro"/>
</dbReference>
<reference evidence="5 6" key="1">
    <citation type="submission" date="2012-10" db="EMBL/GenBank/DDBJ databases">
        <title>Genome sequencing and analysis of entomopathogenic fungi Beauveria bassiana D1-5.</title>
        <authorList>
            <person name="Li Q."/>
            <person name="Wang L."/>
            <person name="Zhang Z."/>
            <person name="Wang Q."/>
            <person name="Ren J."/>
            <person name="Wang M."/>
            <person name="Xu W."/>
            <person name="Wang J."/>
            <person name="Lu Y."/>
            <person name="Du Q."/>
            <person name="Sun Z."/>
        </authorList>
    </citation>
    <scope>NUCLEOTIDE SEQUENCE [LARGE SCALE GENOMIC DNA]</scope>
    <source>
        <strain evidence="5 6">D1-5</strain>
    </source>
</reference>
<dbReference type="GO" id="GO:0004659">
    <property type="term" value="F:prenyltransferase activity"/>
    <property type="evidence" value="ECO:0007669"/>
    <property type="project" value="InterPro"/>
</dbReference>
<dbReference type="HOGENOM" id="CLU_014015_10_0_1"/>
<protein>
    <submittedName>
        <fullName evidence="5">Geranylgeranyl pyrophosphate synthase A</fullName>
    </submittedName>
</protein>
<evidence type="ECO:0000256" key="1">
    <source>
        <dbReference type="ARBA" id="ARBA00022679"/>
    </source>
</evidence>
<evidence type="ECO:0000256" key="2">
    <source>
        <dbReference type="ARBA" id="ARBA00022723"/>
    </source>
</evidence>
<dbReference type="Proteomes" id="UP000030106">
    <property type="component" value="Unassembled WGS sequence"/>
</dbReference>
<keyword evidence="2" id="KW-0479">Metal-binding</keyword>